<feature type="region of interest" description="Disordered" evidence="1">
    <location>
        <begin position="50"/>
        <end position="134"/>
    </location>
</feature>
<name>A0AAV9J0Y5_CYACA</name>
<dbReference type="PROSITE" id="PS51061">
    <property type="entry name" value="R3H"/>
    <property type="match status" value="1"/>
</dbReference>
<organism evidence="4 5">
    <name type="scientific">Cyanidium caldarium</name>
    <name type="common">Red alga</name>
    <dbReference type="NCBI Taxonomy" id="2771"/>
    <lineage>
        <taxon>Eukaryota</taxon>
        <taxon>Rhodophyta</taxon>
        <taxon>Bangiophyceae</taxon>
        <taxon>Cyanidiales</taxon>
        <taxon>Cyanidiaceae</taxon>
        <taxon>Cyanidium</taxon>
    </lineage>
</organism>
<keyword evidence="5" id="KW-1185">Reference proteome</keyword>
<dbReference type="SMART" id="SM00443">
    <property type="entry name" value="G_patch"/>
    <property type="match status" value="1"/>
</dbReference>
<sequence>MPSQGRRRSGRGRRHTNCPHVFLPDAGGLSSYDFCGESFDERRWEDIQRALCPWRQQPPSGQPKRQSSAEQETSGEGGCSEDSETSMERNLRENERALEAMEARDLPASSSFATPEQEDADDDDDLDTDLELPLPEESPFSVANVLAALDSASMGSGPMRNLFRGGGSGGLKARLARLERDAEYNQQFIGLAKQQRERQWMEGGHPGQPVEEPASAEQAMQRAAAAVQAFCRQGAQGPEQLTLSPPMGNVSRKFVHRLALLCSLRSESHGEPRVPTVYRTPDTKWRGREAAQRLLQGHLGEARTRFRNAEQMAQKRARKEERARQRAERQAAQGERGGGKRGQVGNVRTARGRRILEASTLGVKPLDESNRGHALLRKMGWSPGEALGAAGRSDSAQLEPVKVEIRAPRQGLGMK</sequence>
<feature type="region of interest" description="Disordered" evidence="1">
    <location>
        <begin position="310"/>
        <end position="349"/>
    </location>
</feature>
<dbReference type="InterPro" id="IPR051189">
    <property type="entry name" value="Splicing_assoc_domain"/>
</dbReference>
<evidence type="ECO:0008006" key="6">
    <source>
        <dbReference type="Google" id="ProtNLM"/>
    </source>
</evidence>
<protein>
    <recommendedName>
        <fullName evidence="6">G-patch domain-containing protein</fullName>
    </recommendedName>
</protein>
<proteinExistence type="predicted"/>
<evidence type="ECO:0000313" key="5">
    <source>
        <dbReference type="Proteomes" id="UP001301350"/>
    </source>
</evidence>
<dbReference type="Gene3D" id="3.30.1370.50">
    <property type="entry name" value="R3H-like domain"/>
    <property type="match status" value="1"/>
</dbReference>
<feature type="region of interest" description="Disordered" evidence="1">
    <location>
        <begin position="1"/>
        <end position="30"/>
    </location>
</feature>
<dbReference type="CDD" id="cd02325">
    <property type="entry name" value="R3H"/>
    <property type="match status" value="1"/>
</dbReference>
<feature type="compositionally biased region" description="Acidic residues" evidence="1">
    <location>
        <begin position="116"/>
        <end position="130"/>
    </location>
</feature>
<comment type="caution">
    <text evidence="4">The sequence shown here is derived from an EMBL/GenBank/DDBJ whole genome shotgun (WGS) entry which is preliminary data.</text>
</comment>
<dbReference type="PANTHER" id="PTHR14195">
    <property type="entry name" value="G PATCH DOMAIN CONTAINING PROTEIN 2"/>
    <property type="match status" value="1"/>
</dbReference>
<feature type="compositionally biased region" description="Basic and acidic residues" evidence="1">
    <location>
        <begin position="318"/>
        <end position="329"/>
    </location>
</feature>
<dbReference type="GO" id="GO:0003676">
    <property type="term" value="F:nucleic acid binding"/>
    <property type="evidence" value="ECO:0007669"/>
    <property type="project" value="UniProtKB-UniRule"/>
</dbReference>
<accession>A0AAV9J0Y5</accession>
<dbReference type="InterPro" id="IPR000467">
    <property type="entry name" value="G_patch_dom"/>
</dbReference>
<feature type="compositionally biased region" description="Polar residues" evidence="1">
    <location>
        <begin position="57"/>
        <end position="74"/>
    </location>
</feature>
<dbReference type="InterPro" id="IPR001374">
    <property type="entry name" value="R3H_dom"/>
</dbReference>
<reference evidence="4 5" key="1">
    <citation type="submission" date="2022-07" db="EMBL/GenBank/DDBJ databases">
        <title>Genome-wide signatures of adaptation to extreme environments.</title>
        <authorList>
            <person name="Cho C.H."/>
            <person name="Yoon H.S."/>
        </authorList>
    </citation>
    <scope>NUCLEOTIDE SEQUENCE [LARGE SCALE GENOMIC DNA]</scope>
    <source>
        <strain evidence="4 5">DBV 063 E5</strain>
    </source>
</reference>
<dbReference type="EMBL" id="JANCYW010000016">
    <property type="protein sequence ID" value="KAK4538237.1"/>
    <property type="molecule type" value="Genomic_DNA"/>
</dbReference>
<dbReference type="InterPro" id="IPR036867">
    <property type="entry name" value="R3H_dom_sf"/>
</dbReference>
<evidence type="ECO:0000313" key="4">
    <source>
        <dbReference type="EMBL" id="KAK4538237.1"/>
    </source>
</evidence>
<evidence type="ECO:0000259" key="2">
    <source>
        <dbReference type="PROSITE" id="PS50174"/>
    </source>
</evidence>
<feature type="compositionally biased region" description="Basic residues" evidence="1">
    <location>
        <begin position="1"/>
        <end position="17"/>
    </location>
</feature>
<dbReference type="SUPFAM" id="SSF82708">
    <property type="entry name" value="R3H domain"/>
    <property type="match status" value="1"/>
</dbReference>
<evidence type="ECO:0000259" key="3">
    <source>
        <dbReference type="PROSITE" id="PS51061"/>
    </source>
</evidence>
<evidence type="ECO:0000256" key="1">
    <source>
        <dbReference type="SAM" id="MobiDB-lite"/>
    </source>
</evidence>
<feature type="region of interest" description="Disordered" evidence="1">
    <location>
        <begin position="386"/>
        <end position="415"/>
    </location>
</feature>
<dbReference type="Proteomes" id="UP001301350">
    <property type="component" value="Unassembled WGS sequence"/>
</dbReference>
<dbReference type="AlphaFoldDB" id="A0AAV9J0Y5"/>
<dbReference type="PROSITE" id="PS50174">
    <property type="entry name" value="G_PATCH"/>
    <property type="match status" value="1"/>
</dbReference>
<feature type="domain" description="G-patch" evidence="2">
    <location>
        <begin position="368"/>
        <end position="415"/>
    </location>
</feature>
<feature type="compositionally biased region" description="Basic and acidic residues" evidence="1">
    <location>
        <begin position="86"/>
        <end position="105"/>
    </location>
</feature>
<dbReference type="Pfam" id="PF01585">
    <property type="entry name" value="G-patch"/>
    <property type="match status" value="1"/>
</dbReference>
<feature type="domain" description="R3H" evidence="3">
    <location>
        <begin position="217"/>
        <end position="283"/>
    </location>
</feature>
<gene>
    <name evidence="4" type="ORF">CDCA_CDCA16G4262</name>
</gene>